<dbReference type="GO" id="GO:1990189">
    <property type="term" value="F:protein N-terminal-serine acetyltransferase activity"/>
    <property type="evidence" value="ECO:0007669"/>
    <property type="project" value="TreeGrafter"/>
</dbReference>
<dbReference type="PANTHER" id="PTHR43441:SF5">
    <property type="entry name" value="FAMILY ACETYLTRANSFERASE, PUTATIVE-RELATED"/>
    <property type="match status" value="1"/>
</dbReference>
<evidence type="ECO:0000313" key="3">
    <source>
        <dbReference type="Proteomes" id="UP000053820"/>
    </source>
</evidence>
<dbReference type="PANTHER" id="PTHR43441">
    <property type="entry name" value="RIBOSOMAL-PROTEIN-SERINE ACETYLTRANSFERASE"/>
    <property type="match status" value="1"/>
</dbReference>
<accession>A0A0C9VXC5</accession>
<evidence type="ECO:0000259" key="1">
    <source>
        <dbReference type="Pfam" id="PF13302"/>
    </source>
</evidence>
<keyword evidence="3" id="KW-1185">Reference proteome</keyword>
<dbReference type="GO" id="GO:0008999">
    <property type="term" value="F:protein-N-terminal-alanine acetyltransferase activity"/>
    <property type="evidence" value="ECO:0007669"/>
    <property type="project" value="TreeGrafter"/>
</dbReference>
<dbReference type="InterPro" id="IPR000182">
    <property type="entry name" value="GNAT_dom"/>
</dbReference>
<feature type="domain" description="N-acetyltransferase" evidence="1">
    <location>
        <begin position="51"/>
        <end position="206"/>
    </location>
</feature>
<protein>
    <recommendedName>
        <fullName evidence="1">N-acetyltransferase domain-containing protein</fullName>
    </recommendedName>
</protein>
<dbReference type="OrthoDB" id="41238at2759"/>
<dbReference type="Pfam" id="PF13302">
    <property type="entry name" value="Acetyltransf_3"/>
    <property type="match status" value="1"/>
</dbReference>
<dbReference type="InterPro" id="IPR051908">
    <property type="entry name" value="Ribosomal_N-acetyltransferase"/>
</dbReference>
<name>A0A0C9VXC5_9AGAM</name>
<dbReference type="Proteomes" id="UP000053820">
    <property type="component" value="Unassembled WGS sequence"/>
</dbReference>
<dbReference type="AlphaFoldDB" id="A0A0C9VXC5"/>
<organism evidence="2 3">
    <name type="scientific">Hydnomerulius pinastri MD-312</name>
    <dbReference type="NCBI Taxonomy" id="994086"/>
    <lineage>
        <taxon>Eukaryota</taxon>
        <taxon>Fungi</taxon>
        <taxon>Dikarya</taxon>
        <taxon>Basidiomycota</taxon>
        <taxon>Agaricomycotina</taxon>
        <taxon>Agaricomycetes</taxon>
        <taxon>Agaricomycetidae</taxon>
        <taxon>Boletales</taxon>
        <taxon>Boletales incertae sedis</taxon>
        <taxon>Leucogyrophana</taxon>
    </lineage>
</organism>
<dbReference type="Gene3D" id="3.40.630.30">
    <property type="match status" value="1"/>
</dbReference>
<dbReference type="InterPro" id="IPR016181">
    <property type="entry name" value="Acyl_CoA_acyltransferase"/>
</dbReference>
<dbReference type="EMBL" id="KN839853">
    <property type="protein sequence ID" value="KIJ62895.1"/>
    <property type="molecule type" value="Genomic_DNA"/>
</dbReference>
<dbReference type="SUPFAM" id="SSF55729">
    <property type="entry name" value="Acyl-CoA N-acyltransferases (Nat)"/>
    <property type="match status" value="1"/>
</dbReference>
<gene>
    <name evidence="2" type="ORF">HYDPIDRAFT_135364</name>
</gene>
<proteinExistence type="predicted"/>
<evidence type="ECO:0000313" key="2">
    <source>
        <dbReference type="EMBL" id="KIJ62895.1"/>
    </source>
</evidence>
<reference evidence="2 3" key="1">
    <citation type="submission" date="2014-04" db="EMBL/GenBank/DDBJ databases">
        <title>Evolutionary Origins and Diversification of the Mycorrhizal Mutualists.</title>
        <authorList>
            <consortium name="DOE Joint Genome Institute"/>
            <consortium name="Mycorrhizal Genomics Consortium"/>
            <person name="Kohler A."/>
            <person name="Kuo A."/>
            <person name="Nagy L.G."/>
            <person name="Floudas D."/>
            <person name="Copeland A."/>
            <person name="Barry K.W."/>
            <person name="Cichocki N."/>
            <person name="Veneault-Fourrey C."/>
            <person name="LaButti K."/>
            <person name="Lindquist E.A."/>
            <person name="Lipzen A."/>
            <person name="Lundell T."/>
            <person name="Morin E."/>
            <person name="Murat C."/>
            <person name="Riley R."/>
            <person name="Ohm R."/>
            <person name="Sun H."/>
            <person name="Tunlid A."/>
            <person name="Henrissat B."/>
            <person name="Grigoriev I.V."/>
            <person name="Hibbett D.S."/>
            <person name="Martin F."/>
        </authorList>
    </citation>
    <scope>NUCLEOTIDE SEQUENCE [LARGE SCALE GENOMIC DNA]</scope>
    <source>
        <strain evidence="2 3">MD-312</strain>
    </source>
</reference>
<sequence length="266" mass="29805">MSTKSAICVNNYAPPPPPPPLGYPPTGPEPYDINVSFPLSFPHLESPLVKLVPFVPAIHATTFFAGIPDPQHFYRYYPFEGQEEPDTCLLFWDSFIRQNPHSIMFAVLDKTRDEALAGTIGFLGYSPTNVSVEIGVLCILPAFQRTHRTHVSSHAIGLLLKCAFVLPRVTPFGETEGHCLGARRVYWYAHPDNEPSLRLAARMGLQREGTLRWTWVLPTSKTLGLTPREGDLRSGLGKHTAIIAITWEDWDRSGKEQVENVISRWS</sequence>
<dbReference type="HOGENOM" id="CLU_078023_0_0_1"/>